<sequence>MRDQEFPLLANGNHNMDQEKLEPPRTRLGALWRRLPSSPAVRNALSATVEFLKPEFLQRKKAAAPRKGNTAWLDGLRGGAALTVCIMHLTVYTHTDMELCYGDRLPNGQLNTSPAALPILRIPFTGGHYSVMLFFVISGYVVPRRLITLLHEGRKDDFVEAVCSAIVRRPGRLFIPVALSTLFLAVVMGHIIALPVPFPFYKSNIVWELYNWFGDMCLFLFYHRFQLLFTWYNFHTWTIPVELRGSLWLFVWLFATHQMATRSRVLLTCAKLFYLVFWTPGGWYSCFFCGMLTSELDLLAESGQVRLPWDGLRNFFIRRPRLRMFVLHLTLLIGLYLACQPSSDGKPREELLGECYGWKTLNRLIPGSYKDGPPNNTHYRWYYLIWAAWFTVVGVKEIPWVRWIFETNTAQYLGRHSFALYLIHGPMIGIFSERVFYLTGVKSPIDLDSFVKFGHLYNKWHDAPWWPFPDGGYAGLEPNFLFCVALSIPLFLYVAELGTKAFDAPSIKTSNWMYRKMKEVR</sequence>
<keyword evidence="5" id="KW-1185">Reference proteome</keyword>
<feature type="transmembrane region" description="Helical" evidence="2">
    <location>
        <begin position="381"/>
        <end position="398"/>
    </location>
</feature>
<keyword evidence="4" id="KW-0012">Acyltransferase</keyword>
<comment type="caution">
    <text evidence="4">The sequence shown here is derived from an EMBL/GenBank/DDBJ whole genome shotgun (WGS) entry which is preliminary data.</text>
</comment>
<feature type="transmembrane region" description="Helical" evidence="2">
    <location>
        <begin position="205"/>
        <end position="222"/>
    </location>
</feature>
<feature type="region of interest" description="Disordered" evidence="1">
    <location>
        <begin position="1"/>
        <end position="20"/>
    </location>
</feature>
<dbReference type="GO" id="GO:0016747">
    <property type="term" value="F:acyltransferase activity, transferring groups other than amino-acyl groups"/>
    <property type="evidence" value="ECO:0007669"/>
    <property type="project" value="InterPro"/>
</dbReference>
<feature type="transmembrane region" description="Helical" evidence="2">
    <location>
        <begin position="173"/>
        <end position="193"/>
    </location>
</feature>
<keyword evidence="2" id="KW-1133">Transmembrane helix</keyword>
<dbReference type="InterPro" id="IPR050879">
    <property type="entry name" value="Acyltransferase_3"/>
</dbReference>
<feature type="domain" description="Acyltransferase 3" evidence="3">
    <location>
        <begin position="71"/>
        <end position="438"/>
    </location>
</feature>
<feature type="transmembrane region" description="Helical" evidence="2">
    <location>
        <begin position="479"/>
        <end position="498"/>
    </location>
</feature>
<organism evidence="4 5">
    <name type="scientific">Lecanosticta acicola</name>
    <dbReference type="NCBI Taxonomy" id="111012"/>
    <lineage>
        <taxon>Eukaryota</taxon>
        <taxon>Fungi</taxon>
        <taxon>Dikarya</taxon>
        <taxon>Ascomycota</taxon>
        <taxon>Pezizomycotina</taxon>
        <taxon>Dothideomycetes</taxon>
        <taxon>Dothideomycetidae</taxon>
        <taxon>Mycosphaerellales</taxon>
        <taxon>Mycosphaerellaceae</taxon>
        <taxon>Lecanosticta</taxon>
    </lineage>
</organism>
<protein>
    <submittedName>
        <fullName evidence="4">Acyltransferase like</fullName>
    </submittedName>
</protein>
<accession>A0AAI8Z2W2</accession>
<dbReference type="Proteomes" id="UP001296104">
    <property type="component" value="Unassembled WGS sequence"/>
</dbReference>
<proteinExistence type="predicted"/>
<keyword evidence="2" id="KW-0812">Transmembrane</keyword>
<dbReference type="PANTHER" id="PTHR23028">
    <property type="entry name" value="ACETYLTRANSFERASE"/>
    <property type="match status" value="1"/>
</dbReference>
<feature type="transmembrane region" description="Helical" evidence="2">
    <location>
        <begin position="275"/>
        <end position="300"/>
    </location>
</feature>
<evidence type="ECO:0000256" key="2">
    <source>
        <dbReference type="SAM" id="Phobius"/>
    </source>
</evidence>
<dbReference type="Pfam" id="PF01757">
    <property type="entry name" value="Acyl_transf_3"/>
    <property type="match status" value="1"/>
</dbReference>
<dbReference type="EMBL" id="CAVMBE010000048">
    <property type="protein sequence ID" value="CAK4031428.1"/>
    <property type="molecule type" value="Genomic_DNA"/>
</dbReference>
<evidence type="ECO:0000313" key="4">
    <source>
        <dbReference type="EMBL" id="CAK4031428.1"/>
    </source>
</evidence>
<feature type="transmembrane region" description="Helical" evidence="2">
    <location>
        <begin position="418"/>
        <end position="437"/>
    </location>
</feature>
<evidence type="ECO:0000256" key="1">
    <source>
        <dbReference type="SAM" id="MobiDB-lite"/>
    </source>
</evidence>
<gene>
    <name evidence="4" type="ORF">LECACI_7A006586</name>
</gene>
<keyword evidence="4" id="KW-0808">Transferase</keyword>
<keyword evidence="2" id="KW-0472">Membrane</keyword>
<dbReference type="InterPro" id="IPR002656">
    <property type="entry name" value="Acyl_transf_3_dom"/>
</dbReference>
<reference evidence="4" key="1">
    <citation type="submission" date="2023-11" db="EMBL/GenBank/DDBJ databases">
        <authorList>
            <person name="Alioto T."/>
            <person name="Alioto T."/>
            <person name="Gomez Garrido J."/>
        </authorList>
    </citation>
    <scope>NUCLEOTIDE SEQUENCE</scope>
</reference>
<name>A0AAI8Z2W2_9PEZI</name>
<evidence type="ECO:0000259" key="3">
    <source>
        <dbReference type="Pfam" id="PF01757"/>
    </source>
</evidence>
<evidence type="ECO:0000313" key="5">
    <source>
        <dbReference type="Proteomes" id="UP001296104"/>
    </source>
</evidence>
<dbReference type="PANTHER" id="PTHR23028:SF134">
    <property type="entry name" value="PUTATIVE (AFU_ORTHOLOGUE AFUA_4G08520)-RELATED"/>
    <property type="match status" value="1"/>
</dbReference>
<dbReference type="AlphaFoldDB" id="A0AAI8Z2W2"/>
<feature type="transmembrane region" description="Helical" evidence="2">
    <location>
        <begin position="115"/>
        <end position="142"/>
    </location>
</feature>